<comment type="caution">
    <text evidence="2">The sequence shown here is derived from an EMBL/GenBank/DDBJ whole genome shotgun (WGS) entry which is preliminary data.</text>
</comment>
<dbReference type="PANTHER" id="PTHR24113">
    <property type="entry name" value="RAN GTPASE-ACTIVATING PROTEIN 1"/>
    <property type="match status" value="1"/>
</dbReference>
<evidence type="ECO:0000313" key="3">
    <source>
        <dbReference type="Proteomes" id="UP001189429"/>
    </source>
</evidence>
<dbReference type="SUPFAM" id="SSF52047">
    <property type="entry name" value="RNI-like"/>
    <property type="match status" value="1"/>
</dbReference>
<dbReference type="PANTHER" id="PTHR24113:SF15">
    <property type="entry name" value="NACHT DOMAIN-CONTAINING PROTEIN"/>
    <property type="match status" value="1"/>
</dbReference>
<dbReference type="Pfam" id="PF13516">
    <property type="entry name" value="LRR_6"/>
    <property type="match status" value="4"/>
</dbReference>
<evidence type="ECO:0000313" key="2">
    <source>
        <dbReference type="EMBL" id="CAK0825261.1"/>
    </source>
</evidence>
<accession>A0ABN9S0N7</accession>
<organism evidence="2 3">
    <name type="scientific">Prorocentrum cordatum</name>
    <dbReference type="NCBI Taxonomy" id="2364126"/>
    <lineage>
        <taxon>Eukaryota</taxon>
        <taxon>Sar</taxon>
        <taxon>Alveolata</taxon>
        <taxon>Dinophyceae</taxon>
        <taxon>Prorocentrales</taxon>
        <taxon>Prorocentraceae</taxon>
        <taxon>Prorocentrum</taxon>
    </lineage>
</organism>
<dbReference type="Gene3D" id="3.80.10.10">
    <property type="entry name" value="Ribonuclease Inhibitor"/>
    <property type="match status" value="1"/>
</dbReference>
<dbReference type="EMBL" id="CAUYUJ010008890">
    <property type="protein sequence ID" value="CAK0825261.1"/>
    <property type="molecule type" value="Genomic_DNA"/>
</dbReference>
<sequence>MPSDQERVVQGFRALDPEGTGAVPRAAFELVWLKVLGDSTDLREALGVGAPGVGDNAVRYEEFFEWIYSGGPAAAEQGETTATSTAPLLSKPESVACDVYVLSAEQPSQRGQPSRQEGAFGPENPHSTGHKQYTMELVYASSGDWKEHCRRIEVEFWQRFKRPFFCTAHLLELVQEETWVADSGGNKIDGLLCEWTNGELNVSLEEHDSVDSDTFPASYTWYSEDSDVCCLPDSAFPVTLHISLQEKQQGADMFRYTEGEDVFDTLAAKVDGHHPVRLLRMSWLLQTGEQVLKRRQELPERAFISAEELHDVWEKGGRGGADKVLPIVTISFCWDTREHPDPTGQQLKRIVDTLNVEKEKYVRSGGFSEMGIFWDWASLLQGDLEKVREAKGAALAAGKSEEDAETAGWDAFRTPDEKAAFGHALRQTMDLWYAHQGTTVFLLTQHPRERGSQRPTGYDESGWPTYERCSAEQIKNFNRKDAEWDAVLDLGSGGGAQASGRRWPVGPDDFDSMIETRSFKNGSDRDAVKGLFWKMSVAQLGSVRELDFLGMPRPEPADMARLGRCLLLCASLQQLDLSSLGGRCLSDTANPGLPPPCLRELAAPLAAAPRSPLPALRELCLNDNCAGDAGAVALAGALPAAPALQVLRLGSNAIGDAGAEELARALPAAQALQVLGLGGNAIGDAGAVALARALAALPALWELDLSWNAIGDAGAEELARALPAAPTLQTLELHGNDIDDDGGMALAAAWAPRSKNGFKLGNEGGEAFIDL</sequence>
<feature type="region of interest" description="Disordered" evidence="1">
    <location>
        <begin position="106"/>
        <end position="131"/>
    </location>
</feature>
<evidence type="ECO:0008006" key="4">
    <source>
        <dbReference type="Google" id="ProtNLM"/>
    </source>
</evidence>
<name>A0ABN9S0N7_9DINO</name>
<gene>
    <name evidence="2" type="ORF">PCOR1329_LOCUS25427</name>
</gene>
<dbReference type="SMART" id="SM00368">
    <property type="entry name" value="LRR_RI"/>
    <property type="match status" value="5"/>
</dbReference>
<feature type="compositionally biased region" description="Polar residues" evidence="1">
    <location>
        <begin position="106"/>
        <end position="115"/>
    </location>
</feature>
<protein>
    <recommendedName>
        <fullName evidence="4">Protein NLRC3</fullName>
    </recommendedName>
</protein>
<dbReference type="Proteomes" id="UP001189429">
    <property type="component" value="Unassembled WGS sequence"/>
</dbReference>
<dbReference type="InterPro" id="IPR027038">
    <property type="entry name" value="RanGap"/>
</dbReference>
<keyword evidence="3" id="KW-1185">Reference proteome</keyword>
<evidence type="ECO:0000256" key="1">
    <source>
        <dbReference type="SAM" id="MobiDB-lite"/>
    </source>
</evidence>
<reference evidence="2" key="1">
    <citation type="submission" date="2023-10" db="EMBL/GenBank/DDBJ databases">
        <authorList>
            <person name="Chen Y."/>
            <person name="Shah S."/>
            <person name="Dougan E. K."/>
            <person name="Thang M."/>
            <person name="Chan C."/>
        </authorList>
    </citation>
    <scope>NUCLEOTIDE SEQUENCE [LARGE SCALE GENOMIC DNA]</scope>
</reference>
<dbReference type="InterPro" id="IPR001611">
    <property type="entry name" value="Leu-rich_rpt"/>
</dbReference>
<dbReference type="InterPro" id="IPR032675">
    <property type="entry name" value="LRR_dom_sf"/>
</dbReference>
<proteinExistence type="predicted"/>